<proteinExistence type="predicted"/>
<feature type="compositionally biased region" description="Basic and acidic residues" evidence="1">
    <location>
        <begin position="117"/>
        <end position="128"/>
    </location>
</feature>
<gene>
    <name evidence="2" type="ORF">TSIB3V08_LOCUS13054</name>
</gene>
<feature type="region of interest" description="Disordered" evidence="1">
    <location>
        <begin position="37"/>
        <end position="79"/>
    </location>
</feature>
<evidence type="ECO:0000313" key="2">
    <source>
        <dbReference type="EMBL" id="CAD7269054.1"/>
    </source>
</evidence>
<dbReference type="AlphaFoldDB" id="A0A7R9G7N2"/>
<sequence length="135" mass="15073">MIYRKSYSLSATGRTTPWKTALMNYCWDETCLDQGTGQLPDDVTRTPRFQMMPSHYEDSGSDNPANKQGSTKRNGPNPTWCSGHVAHTYIGFGNRRQILLKKSKNTGTSYKYAPASPREDAAHIHTVGDDSSQQV</sequence>
<name>A0A7R9G7N2_TIMSH</name>
<accession>A0A7R9G7N2</accession>
<feature type="compositionally biased region" description="Polar residues" evidence="1">
    <location>
        <begin position="61"/>
        <end position="79"/>
    </location>
</feature>
<protein>
    <submittedName>
        <fullName evidence="2">Uncharacterized protein</fullName>
    </submittedName>
</protein>
<organism evidence="2">
    <name type="scientific">Timema shepardi</name>
    <name type="common">Walking stick</name>
    <dbReference type="NCBI Taxonomy" id="629360"/>
    <lineage>
        <taxon>Eukaryota</taxon>
        <taxon>Metazoa</taxon>
        <taxon>Ecdysozoa</taxon>
        <taxon>Arthropoda</taxon>
        <taxon>Hexapoda</taxon>
        <taxon>Insecta</taxon>
        <taxon>Pterygota</taxon>
        <taxon>Neoptera</taxon>
        <taxon>Polyneoptera</taxon>
        <taxon>Phasmatodea</taxon>
        <taxon>Timematodea</taxon>
        <taxon>Timematoidea</taxon>
        <taxon>Timematidae</taxon>
        <taxon>Timema</taxon>
    </lineage>
</organism>
<evidence type="ECO:0000256" key="1">
    <source>
        <dbReference type="SAM" id="MobiDB-lite"/>
    </source>
</evidence>
<dbReference type="EMBL" id="OC019666">
    <property type="protein sequence ID" value="CAD7269054.1"/>
    <property type="molecule type" value="Genomic_DNA"/>
</dbReference>
<feature type="region of interest" description="Disordered" evidence="1">
    <location>
        <begin position="107"/>
        <end position="135"/>
    </location>
</feature>
<reference evidence="2" key="1">
    <citation type="submission" date="2020-11" db="EMBL/GenBank/DDBJ databases">
        <authorList>
            <person name="Tran Van P."/>
        </authorList>
    </citation>
    <scope>NUCLEOTIDE SEQUENCE</scope>
</reference>